<dbReference type="EMBL" id="CAJVPY010009854">
    <property type="protein sequence ID" value="CAG8713060.1"/>
    <property type="molecule type" value="Genomic_DNA"/>
</dbReference>
<name>A0A9N9N9B7_9GLOM</name>
<evidence type="ECO:0000313" key="2">
    <source>
        <dbReference type="Proteomes" id="UP000789405"/>
    </source>
</evidence>
<reference evidence="1" key="1">
    <citation type="submission" date="2021-06" db="EMBL/GenBank/DDBJ databases">
        <authorList>
            <person name="Kallberg Y."/>
            <person name="Tangrot J."/>
            <person name="Rosling A."/>
        </authorList>
    </citation>
    <scope>NUCLEOTIDE SEQUENCE</scope>
    <source>
        <strain evidence="1">MA453B</strain>
    </source>
</reference>
<gene>
    <name evidence="1" type="ORF">DERYTH_LOCUS13736</name>
</gene>
<comment type="caution">
    <text evidence="1">The sequence shown here is derived from an EMBL/GenBank/DDBJ whole genome shotgun (WGS) entry which is preliminary data.</text>
</comment>
<dbReference type="InterPro" id="IPR015915">
    <property type="entry name" value="Kelch-typ_b-propeller"/>
</dbReference>
<accession>A0A9N9N9B7</accession>
<keyword evidence="2" id="KW-1185">Reference proteome</keyword>
<sequence>MDSEPAIQCLQMPSNQSWTTPLVSGIVPLSRQQFQAVNDNGKIYMYVYLWLYIGGINVNMSEIPIYNTTEGIWSSLVAVGDTIGPRACHSAVLTPDGYVIVYGGIENNKAPEPLLATLDTNTNPYK</sequence>
<proteinExistence type="predicted"/>
<dbReference type="Gene3D" id="2.120.10.80">
    <property type="entry name" value="Kelch-type beta propeller"/>
    <property type="match status" value="1"/>
</dbReference>
<dbReference type="OrthoDB" id="432528at2759"/>
<evidence type="ECO:0000313" key="1">
    <source>
        <dbReference type="EMBL" id="CAG8713060.1"/>
    </source>
</evidence>
<dbReference type="Proteomes" id="UP000789405">
    <property type="component" value="Unassembled WGS sequence"/>
</dbReference>
<organism evidence="1 2">
    <name type="scientific">Dentiscutata erythropus</name>
    <dbReference type="NCBI Taxonomy" id="1348616"/>
    <lineage>
        <taxon>Eukaryota</taxon>
        <taxon>Fungi</taxon>
        <taxon>Fungi incertae sedis</taxon>
        <taxon>Mucoromycota</taxon>
        <taxon>Glomeromycotina</taxon>
        <taxon>Glomeromycetes</taxon>
        <taxon>Diversisporales</taxon>
        <taxon>Gigasporaceae</taxon>
        <taxon>Dentiscutata</taxon>
    </lineage>
</organism>
<protein>
    <submittedName>
        <fullName evidence="1">20837_t:CDS:1</fullName>
    </submittedName>
</protein>
<dbReference type="AlphaFoldDB" id="A0A9N9N9B7"/>
<dbReference type="SUPFAM" id="SSF50965">
    <property type="entry name" value="Galactose oxidase, central domain"/>
    <property type="match status" value="1"/>
</dbReference>
<dbReference type="InterPro" id="IPR011043">
    <property type="entry name" value="Gal_Oxase/kelch_b-propeller"/>
</dbReference>